<accession>A0ABU9AT89</accession>
<sequence>MSEVPQEITRILLVDDHPMIRERLVELIVREPDLEVCGEAEDRHEALDLVASTRPGLAIVDLTLKSSLGIELIKDLQARFPEVKVLVVSMQDEMIYAERCLHAGARGYITKQQASRYIMRAIRQVLAGGIYLSETMTRQVLERSMGRPANREPLEIASILTERELQVFEHVGKGFSTKQIADLLTLDIKTIETYRSRIKEKLGLKDGPELLQRAIAWVHRGAG</sequence>
<dbReference type="PANTHER" id="PTHR43214">
    <property type="entry name" value="TWO-COMPONENT RESPONSE REGULATOR"/>
    <property type="match status" value="1"/>
</dbReference>
<name>A0ABU9AT89_9BACT</name>
<dbReference type="PANTHER" id="PTHR43214:SF41">
    <property type="entry name" value="NITRATE_NITRITE RESPONSE REGULATOR PROTEIN NARP"/>
    <property type="match status" value="1"/>
</dbReference>
<keyword evidence="1 5" id="KW-0597">Phosphoprotein</keyword>
<dbReference type="InterPro" id="IPR011006">
    <property type="entry name" value="CheY-like_superfamily"/>
</dbReference>
<evidence type="ECO:0000256" key="3">
    <source>
        <dbReference type="ARBA" id="ARBA00023125"/>
    </source>
</evidence>
<evidence type="ECO:0000313" key="9">
    <source>
        <dbReference type="Proteomes" id="UP001371305"/>
    </source>
</evidence>
<feature type="domain" description="Response regulatory" evidence="7">
    <location>
        <begin position="10"/>
        <end position="126"/>
    </location>
</feature>
<dbReference type="RefSeq" id="WP_341404442.1">
    <property type="nucleotide sequence ID" value="NZ_JBBUKT010000003.1"/>
</dbReference>
<dbReference type="Pfam" id="PF00072">
    <property type="entry name" value="Response_reg"/>
    <property type="match status" value="1"/>
</dbReference>
<keyword evidence="4" id="KW-0804">Transcription</keyword>
<dbReference type="CDD" id="cd17535">
    <property type="entry name" value="REC_NarL-like"/>
    <property type="match status" value="1"/>
</dbReference>
<evidence type="ECO:0000259" key="7">
    <source>
        <dbReference type="PROSITE" id="PS50110"/>
    </source>
</evidence>
<gene>
    <name evidence="8" type="ORF">WKV53_10055</name>
</gene>
<proteinExistence type="predicted"/>
<dbReference type="SMART" id="SM00421">
    <property type="entry name" value="HTH_LUXR"/>
    <property type="match status" value="1"/>
</dbReference>
<dbReference type="SUPFAM" id="SSF52172">
    <property type="entry name" value="CheY-like"/>
    <property type="match status" value="1"/>
</dbReference>
<evidence type="ECO:0000256" key="2">
    <source>
        <dbReference type="ARBA" id="ARBA00023015"/>
    </source>
</evidence>
<dbReference type="Gene3D" id="3.40.50.2300">
    <property type="match status" value="1"/>
</dbReference>
<dbReference type="InterPro" id="IPR001789">
    <property type="entry name" value="Sig_transdc_resp-reg_receiver"/>
</dbReference>
<dbReference type="PROSITE" id="PS50110">
    <property type="entry name" value="RESPONSE_REGULATORY"/>
    <property type="match status" value="1"/>
</dbReference>
<dbReference type="InterPro" id="IPR016032">
    <property type="entry name" value="Sig_transdc_resp-reg_C-effctor"/>
</dbReference>
<dbReference type="InterPro" id="IPR058245">
    <property type="entry name" value="NreC/VraR/RcsB-like_REC"/>
</dbReference>
<dbReference type="PROSITE" id="PS00622">
    <property type="entry name" value="HTH_LUXR_1"/>
    <property type="match status" value="1"/>
</dbReference>
<dbReference type="Proteomes" id="UP001371305">
    <property type="component" value="Unassembled WGS sequence"/>
</dbReference>
<dbReference type="Pfam" id="PF00196">
    <property type="entry name" value="GerE"/>
    <property type="match status" value="1"/>
</dbReference>
<dbReference type="SUPFAM" id="SSF46894">
    <property type="entry name" value="C-terminal effector domain of the bipartite response regulators"/>
    <property type="match status" value="1"/>
</dbReference>
<evidence type="ECO:0000313" key="8">
    <source>
        <dbReference type="EMBL" id="MEK7950841.1"/>
    </source>
</evidence>
<evidence type="ECO:0000256" key="5">
    <source>
        <dbReference type="PROSITE-ProRule" id="PRU00169"/>
    </source>
</evidence>
<dbReference type="SMART" id="SM00448">
    <property type="entry name" value="REC"/>
    <property type="match status" value="1"/>
</dbReference>
<reference evidence="8 9" key="1">
    <citation type="submission" date="2024-04" db="EMBL/GenBank/DDBJ databases">
        <title>Luteolibacter sp. isolated from soil.</title>
        <authorList>
            <person name="An J."/>
        </authorList>
    </citation>
    <scope>NUCLEOTIDE SEQUENCE [LARGE SCALE GENOMIC DNA]</scope>
    <source>
        <strain evidence="8 9">Y139</strain>
    </source>
</reference>
<comment type="caution">
    <text evidence="8">The sequence shown here is derived from an EMBL/GenBank/DDBJ whole genome shotgun (WGS) entry which is preliminary data.</text>
</comment>
<evidence type="ECO:0000256" key="4">
    <source>
        <dbReference type="ARBA" id="ARBA00023163"/>
    </source>
</evidence>
<dbReference type="InterPro" id="IPR000792">
    <property type="entry name" value="Tscrpt_reg_LuxR_C"/>
</dbReference>
<keyword evidence="9" id="KW-1185">Reference proteome</keyword>
<feature type="domain" description="HTH luxR-type" evidence="6">
    <location>
        <begin position="153"/>
        <end position="218"/>
    </location>
</feature>
<organism evidence="8 9">
    <name type="scientific">Luteolibacter soli</name>
    <dbReference type="NCBI Taxonomy" id="3135280"/>
    <lineage>
        <taxon>Bacteria</taxon>
        <taxon>Pseudomonadati</taxon>
        <taxon>Verrucomicrobiota</taxon>
        <taxon>Verrucomicrobiia</taxon>
        <taxon>Verrucomicrobiales</taxon>
        <taxon>Verrucomicrobiaceae</taxon>
        <taxon>Luteolibacter</taxon>
    </lineage>
</organism>
<keyword evidence="3" id="KW-0238">DNA-binding</keyword>
<dbReference type="PROSITE" id="PS50043">
    <property type="entry name" value="HTH_LUXR_2"/>
    <property type="match status" value="1"/>
</dbReference>
<evidence type="ECO:0000259" key="6">
    <source>
        <dbReference type="PROSITE" id="PS50043"/>
    </source>
</evidence>
<dbReference type="InterPro" id="IPR039420">
    <property type="entry name" value="WalR-like"/>
</dbReference>
<dbReference type="CDD" id="cd06170">
    <property type="entry name" value="LuxR_C_like"/>
    <property type="match status" value="1"/>
</dbReference>
<feature type="modified residue" description="4-aspartylphosphate" evidence="5">
    <location>
        <position position="61"/>
    </location>
</feature>
<dbReference type="EMBL" id="JBBUKT010000003">
    <property type="protein sequence ID" value="MEK7950841.1"/>
    <property type="molecule type" value="Genomic_DNA"/>
</dbReference>
<protein>
    <submittedName>
        <fullName evidence="8">Response regulator transcription factor</fullName>
    </submittedName>
</protein>
<evidence type="ECO:0000256" key="1">
    <source>
        <dbReference type="ARBA" id="ARBA00022553"/>
    </source>
</evidence>
<keyword evidence="2" id="KW-0805">Transcription regulation</keyword>
<dbReference type="PRINTS" id="PR00038">
    <property type="entry name" value="HTHLUXR"/>
</dbReference>